<gene>
    <name evidence="4" type="ORF">FPL11_03060</name>
</gene>
<dbReference type="Proteomes" id="UP000316688">
    <property type="component" value="Unassembled WGS sequence"/>
</dbReference>
<keyword evidence="2" id="KW-1133">Transmembrane helix</keyword>
<reference evidence="4 5" key="1">
    <citation type="submission" date="2019-07" db="EMBL/GenBank/DDBJ databases">
        <title>Reclasification of Spiribacter aquaticus.</title>
        <authorList>
            <person name="Leon M.J."/>
            <person name="Sanchez-Porro C."/>
            <person name="Ventosa A."/>
        </authorList>
    </citation>
    <scope>NUCLEOTIDE SEQUENCE [LARGE SCALE GENOMIC DNA]</scope>
    <source>
        <strain evidence="4 5">SP30</strain>
    </source>
</reference>
<evidence type="ECO:0000259" key="3">
    <source>
        <dbReference type="Pfam" id="PF07811"/>
    </source>
</evidence>
<dbReference type="AlphaFoldDB" id="A0A557RNB7"/>
<name>A0A557RNB7_9GAMM</name>
<keyword evidence="5" id="KW-1185">Reference proteome</keyword>
<evidence type="ECO:0000256" key="1">
    <source>
        <dbReference type="SAM" id="MobiDB-lite"/>
    </source>
</evidence>
<feature type="domain" description="TadE-like" evidence="3">
    <location>
        <begin position="18"/>
        <end position="60"/>
    </location>
</feature>
<protein>
    <submittedName>
        <fullName evidence="4">Pilus assembly protein</fullName>
    </submittedName>
</protein>
<dbReference type="EMBL" id="VMKP01000001">
    <property type="protein sequence ID" value="TVO66679.1"/>
    <property type="molecule type" value="Genomic_DNA"/>
</dbReference>
<evidence type="ECO:0000313" key="5">
    <source>
        <dbReference type="Proteomes" id="UP000316688"/>
    </source>
</evidence>
<accession>A0A557RNB7</accession>
<keyword evidence="2" id="KW-0472">Membrane</keyword>
<feature type="transmembrane region" description="Helical" evidence="2">
    <location>
        <begin position="20"/>
        <end position="43"/>
    </location>
</feature>
<keyword evidence="2" id="KW-0812">Transmembrane</keyword>
<comment type="caution">
    <text evidence="4">The sequence shown here is derived from an EMBL/GenBank/DDBJ whole genome shotgun (WGS) entry which is preliminary data.</text>
</comment>
<dbReference type="RefSeq" id="WP_144347167.1">
    <property type="nucleotide sequence ID" value="NZ_VMKP01000001.1"/>
</dbReference>
<organism evidence="4 5">
    <name type="scientific">Spiribacter aquaticus</name>
    <dbReference type="NCBI Taxonomy" id="1935996"/>
    <lineage>
        <taxon>Bacteria</taxon>
        <taxon>Pseudomonadati</taxon>
        <taxon>Pseudomonadota</taxon>
        <taxon>Gammaproteobacteria</taxon>
        <taxon>Chromatiales</taxon>
        <taxon>Ectothiorhodospiraceae</taxon>
        <taxon>Spiribacter</taxon>
    </lineage>
</organism>
<dbReference type="Pfam" id="PF07811">
    <property type="entry name" value="TadE"/>
    <property type="match status" value="1"/>
</dbReference>
<dbReference type="InterPro" id="IPR012495">
    <property type="entry name" value="TadE-like_dom"/>
</dbReference>
<evidence type="ECO:0000313" key="4">
    <source>
        <dbReference type="EMBL" id="TVO66679.1"/>
    </source>
</evidence>
<sequence>MRRRAGRSTPSGSGRITGSIMLETVIALPVVLVLGLSITQWALIHQARAVVDHATLMAARTGALANAETGPMRNAFARAIVPLHLKDATATGFETAFFTRAMPDARLNLALHILNPTREAFADHGQRDANGKVYLPFRHLDRAPSGIGRRSGISLQDATLLRVRATYGYALEVPYAGAFILQALRTATRWTSAYGARERAMLATGRLPLVTTATVRMQTRAYRGGRFPRRSELPEVPRQAPDNGNNAP</sequence>
<feature type="region of interest" description="Disordered" evidence="1">
    <location>
        <begin position="220"/>
        <end position="248"/>
    </location>
</feature>
<evidence type="ECO:0000256" key="2">
    <source>
        <dbReference type="SAM" id="Phobius"/>
    </source>
</evidence>
<proteinExistence type="predicted"/>